<reference evidence="1" key="2">
    <citation type="journal article" date="2021" name="PeerJ">
        <title>Extensive microbial diversity within the chicken gut microbiome revealed by metagenomics and culture.</title>
        <authorList>
            <person name="Gilroy R."/>
            <person name="Ravi A."/>
            <person name="Getino M."/>
            <person name="Pursley I."/>
            <person name="Horton D.L."/>
            <person name="Alikhan N.F."/>
            <person name="Baker D."/>
            <person name="Gharbi K."/>
            <person name="Hall N."/>
            <person name="Watson M."/>
            <person name="Adriaenssens E.M."/>
            <person name="Foster-Nyarko E."/>
            <person name="Jarju S."/>
            <person name="Secka A."/>
            <person name="Antonio M."/>
            <person name="Oren A."/>
            <person name="Chaudhuri R.R."/>
            <person name="La Ragione R."/>
            <person name="Hildebrand F."/>
            <person name="Pallen M.J."/>
        </authorList>
    </citation>
    <scope>NUCLEOTIDE SEQUENCE</scope>
    <source>
        <strain evidence="1">ChiSjej6B24-2974</strain>
    </source>
</reference>
<sequence>MRWLAVVMAIACIALILLGISGCRFPKDSVLSAYESVVQFAGQFALTPAIQLQGVRSFGESHIEGAYTAQYEGYSGTEYLFGDTSTLARAVEVELSLDAESGGGTLFLMTGARKMEVLFEGEGSYEDTLELPTGGGYIGFTGKGLTGTLNVALTRCPEVSQDEG</sequence>
<evidence type="ECO:0000313" key="2">
    <source>
        <dbReference type="Proteomes" id="UP000824260"/>
    </source>
</evidence>
<protein>
    <recommendedName>
        <fullName evidence="3">Lipoprotein</fullName>
    </recommendedName>
</protein>
<accession>A0A9D0ZKF9</accession>
<reference evidence="1" key="1">
    <citation type="submission" date="2020-10" db="EMBL/GenBank/DDBJ databases">
        <authorList>
            <person name="Gilroy R."/>
        </authorList>
    </citation>
    <scope>NUCLEOTIDE SEQUENCE</scope>
    <source>
        <strain evidence="1">ChiSjej6B24-2974</strain>
    </source>
</reference>
<dbReference type="PROSITE" id="PS51257">
    <property type="entry name" value="PROKAR_LIPOPROTEIN"/>
    <property type="match status" value="1"/>
</dbReference>
<proteinExistence type="predicted"/>
<evidence type="ECO:0000313" key="1">
    <source>
        <dbReference type="EMBL" id="HIQ82045.1"/>
    </source>
</evidence>
<gene>
    <name evidence="1" type="ORF">IAA52_02965</name>
</gene>
<organism evidence="1 2">
    <name type="scientific">Candidatus Pullichristensenella stercorigallinarum</name>
    <dbReference type="NCBI Taxonomy" id="2840909"/>
    <lineage>
        <taxon>Bacteria</taxon>
        <taxon>Bacillati</taxon>
        <taxon>Bacillota</taxon>
        <taxon>Clostridia</taxon>
        <taxon>Candidatus Pullichristensenella</taxon>
    </lineage>
</organism>
<evidence type="ECO:0008006" key="3">
    <source>
        <dbReference type="Google" id="ProtNLM"/>
    </source>
</evidence>
<name>A0A9D0ZKF9_9FIRM</name>
<dbReference type="Proteomes" id="UP000824260">
    <property type="component" value="Unassembled WGS sequence"/>
</dbReference>
<comment type="caution">
    <text evidence="1">The sequence shown here is derived from an EMBL/GenBank/DDBJ whole genome shotgun (WGS) entry which is preliminary data.</text>
</comment>
<dbReference type="AlphaFoldDB" id="A0A9D0ZKF9"/>
<dbReference type="EMBL" id="DVFZ01000033">
    <property type="protein sequence ID" value="HIQ82045.1"/>
    <property type="molecule type" value="Genomic_DNA"/>
</dbReference>